<dbReference type="PANTHER" id="PTHR12620">
    <property type="entry name" value="U2 SNRNP AUXILIARY FACTOR, SMALL SUBUNIT"/>
    <property type="match status" value="1"/>
</dbReference>
<keyword evidence="3 7" id="KW-0863">Zinc-finger</keyword>
<sequence>MPGKERETCPFFAKTGTCRFGERCSRGHPYPESSSILLFPGMYTHFELEQGLSEGYDTDLNLEYEDRELYHNFQEFYNDIVPEFKSVGKVIQVKVCCNYEPHLRGNVYVQYAREEDAAAALAKFNGRYYGGKQLNCEFVIIPKWNSAICEMLTKTIIIEKNIYVINMTIEIDKVIDIAETEVLVTGQRGQGQGQTLQDIEEEKDIEKVLDTD</sequence>
<evidence type="ECO:0000259" key="8">
    <source>
        <dbReference type="PROSITE" id="PS50102"/>
    </source>
</evidence>
<evidence type="ECO:0000256" key="7">
    <source>
        <dbReference type="PROSITE-ProRule" id="PRU00723"/>
    </source>
</evidence>
<organism evidence="10 11">
    <name type="scientific">Tegillarca granosa</name>
    <name type="common">Malaysian cockle</name>
    <name type="synonym">Anadara granosa</name>
    <dbReference type="NCBI Taxonomy" id="220873"/>
    <lineage>
        <taxon>Eukaryota</taxon>
        <taxon>Metazoa</taxon>
        <taxon>Spiralia</taxon>
        <taxon>Lophotrochozoa</taxon>
        <taxon>Mollusca</taxon>
        <taxon>Bivalvia</taxon>
        <taxon>Autobranchia</taxon>
        <taxon>Pteriomorphia</taxon>
        <taxon>Arcoida</taxon>
        <taxon>Arcoidea</taxon>
        <taxon>Arcidae</taxon>
        <taxon>Tegillarca</taxon>
    </lineage>
</organism>
<dbReference type="Gene3D" id="3.30.70.330">
    <property type="match status" value="1"/>
</dbReference>
<keyword evidence="5 6" id="KW-0694">RNA-binding</keyword>
<keyword evidence="1 7" id="KW-0479">Metal-binding</keyword>
<dbReference type="SMART" id="SM00356">
    <property type="entry name" value="ZnF_C3H1"/>
    <property type="match status" value="1"/>
</dbReference>
<keyword evidence="2" id="KW-0677">Repeat</keyword>
<keyword evidence="11" id="KW-1185">Reference proteome</keyword>
<dbReference type="PROSITE" id="PS50102">
    <property type="entry name" value="RRM"/>
    <property type="match status" value="1"/>
</dbReference>
<feature type="domain" description="C3H1-type" evidence="9">
    <location>
        <begin position="3"/>
        <end position="31"/>
    </location>
</feature>
<dbReference type="PRINTS" id="PR01848">
    <property type="entry name" value="U2AUXFACTOR"/>
</dbReference>
<dbReference type="Pfam" id="PF00076">
    <property type="entry name" value="RRM_1"/>
    <property type="match status" value="1"/>
</dbReference>
<dbReference type="InterPro" id="IPR035979">
    <property type="entry name" value="RBD_domain_sf"/>
</dbReference>
<dbReference type="InterPro" id="IPR012677">
    <property type="entry name" value="Nucleotide-bd_a/b_plait_sf"/>
</dbReference>
<name>A0ABQ9FW36_TEGGR</name>
<evidence type="ECO:0000259" key="9">
    <source>
        <dbReference type="PROSITE" id="PS50103"/>
    </source>
</evidence>
<dbReference type="SUPFAM" id="SSF90229">
    <property type="entry name" value="CCCH zinc finger"/>
    <property type="match status" value="1"/>
</dbReference>
<evidence type="ECO:0000256" key="1">
    <source>
        <dbReference type="ARBA" id="ARBA00022723"/>
    </source>
</evidence>
<proteinExistence type="predicted"/>
<dbReference type="Pfam" id="PF00642">
    <property type="entry name" value="zf-CCCH"/>
    <property type="match status" value="1"/>
</dbReference>
<accession>A0ABQ9FW36</accession>
<protein>
    <submittedName>
        <fullName evidence="10">Uncharacterized protein</fullName>
    </submittedName>
</protein>
<dbReference type="Proteomes" id="UP001217089">
    <property type="component" value="Unassembled WGS sequence"/>
</dbReference>
<evidence type="ECO:0000256" key="4">
    <source>
        <dbReference type="ARBA" id="ARBA00022833"/>
    </source>
</evidence>
<evidence type="ECO:0000313" key="10">
    <source>
        <dbReference type="EMBL" id="KAJ8321468.1"/>
    </source>
</evidence>
<comment type="caution">
    <text evidence="10">The sequence shown here is derived from an EMBL/GenBank/DDBJ whole genome shotgun (WGS) entry which is preliminary data.</text>
</comment>
<evidence type="ECO:0000256" key="3">
    <source>
        <dbReference type="ARBA" id="ARBA00022771"/>
    </source>
</evidence>
<dbReference type="CDD" id="cd12540">
    <property type="entry name" value="RRM_U2AFBPL"/>
    <property type="match status" value="1"/>
</dbReference>
<dbReference type="SUPFAM" id="SSF54928">
    <property type="entry name" value="RNA-binding domain, RBD"/>
    <property type="match status" value="1"/>
</dbReference>
<dbReference type="EMBL" id="JARBDR010000065">
    <property type="protein sequence ID" value="KAJ8321468.1"/>
    <property type="molecule type" value="Genomic_DNA"/>
</dbReference>
<evidence type="ECO:0000256" key="6">
    <source>
        <dbReference type="PROSITE-ProRule" id="PRU00176"/>
    </source>
</evidence>
<dbReference type="InterPro" id="IPR000504">
    <property type="entry name" value="RRM_dom"/>
</dbReference>
<evidence type="ECO:0000256" key="2">
    <source>
        <dbReference type="ARBA" id="ARBA00022737"/>
    </source>
</evidence>
<dbReference type="InterPro" id="IPR009145">
    <property type="entry name" value="U2AF_small"/>
</dbReference>
<dbReference type="PROSITE" id="PS50103">
    <property type="entry name" value="ZF_C3H1"/>
    <property type="match status" value="1"/>
</dbReference>
<dbReference type="SMART" id="SM00361">
    <property type="entry name" value="RRM_1"/>
    <property type="match status" value="1"/>
</dbReference>
<feature type="domain" description="RRM" evidence="8">
    <location>
        <begin position="53"/>
        <end position="141"/>
    </location>
</feature>
<dbReference type="InterPro" id="IPR036855">
    <property type="entry name" value="Znf_CCCH_sf"/>
</dbReference>
<evidence type="ECO:0000256" key="5">
    <source>
        <dbReference type="ARBA" id="ARBA00022884"/>
    </source>
</evidence>
<dbReference type="InterPro" id="IPR003954">
    <property type="entry name" value="RRM_euk-type"/>
</dbReference>
<feature type="zinc finger region" description="C3H1-type" evidence="7">
    <location>
        <begin position="3"/>
        <end position="31"/>
    </location>
</feature>
<dbReference type="InterPro" id="IPR000571">
    <property type="entry name" value="Znf_CCCH"/>
</dbReference>
<reference evidence="10 11" key="1">
    <citation type="submission" date="2022-12" db="EMBL/GenBank/DDBJ databases">
        <title>Chromosome-level genome of Tegillarca granosa.</title>
        <authorList>
            <person name="Kim J."/>
        </authorList>
    </citation>
    <scope>NUCLEOTIDE SEQUENCE [LARGE SCALE GENOMIC DNA]</scope>
    <source>
        <strain evidence="10">Teg-2019</strain>
        <tissue evidence="10">Adductor muscle</tissue>
    </source>
</reference>
<keyword evidence="4 7" id="KW-0862">Zinc</keyword>
<gene>
    <name evidence="10" type="ORF">KUTeg_000977</name>
</gene>
<evidence type="ECO:0000313" key="11">
    <source>
        <dbReference type="Proteomes" id="UP001217089"/>
    </source>
</evidence>